<comment type="caution">
    <text evidence="1">The sequence shown here is derived from an EMBL/GenBank/DDBJ whole genome shotgun (WGS) entry which is preliminary data.</text>
</comment>
<dbReference type="EMBL" id="CAKOGL010000016">
    <property type="protein sequence ID" value="CAH2096227.1"/>
    <property type="molecule type" value="Genomic_DNA"/>
</dbReference>
<proteinExistence type="predicted"/>
<gene>
    <name evidence="1" type="ORF">EEDITHA_LOCUS11595</name>
</gene>
<dbReference type="Proteomes" id="UP001153954">
    <property type="component" value="Unassembled WGS sequence"/>
</dbReference>
<accession>A0AAU9UDQ5</accession>
<evidence type="ECO:0000313" key="2">
    <source>
        <dbReference type="Proteomes" id="UP001153954"/>
    </source>
</evidence>
<sequence length="67" mass="7706">MINWEAIKRLSASGRIGIVRLCANEPARRMPKDAAAFRTHHYTRDDTHTDTRRFKCVSVHSTATHSR</sequence>
<protein>
    <submittedName>
        <fullName evidence="1">Uncharacterized protein</fullName>
    </submittedName>
</protein>
<organism evidence="1 2">
    <name type="scientific">Euphydryas editha</name>
    <name type="common">Edith's checkerspot</name>
    <dbReference type="NCBI Taxonomy" id="104508"/>
    <lineage>
        <taxon>Eukaryota</taxon>
        <taxon>Metazoa</taxon>
        <taxon>Ecdysozoa</taxon>
        <taxon>Arthropoda</taxon>
        <taxon>Hexapoda</taxon>
        <taxon>Insecta</taxon>
        <taxon>Pterygota</taxon>
        <taxon>Neoptera</taxon>
        <taxon>Endopterygota</taxon>
        <taxon>Lepidoptera</taxon>
        <taxon>Glossata</taxon>
        <taxon>Ditrysia</taxon>
        <taxon>Papilionoidea</taxon>
        <taxon>Nymphalidae</taxon>
        <taxon>Nymphalinae</taxon>
        <taxon>Euphydryas</taxon>
    </lineage>
</organism>
<evidence type="ECO:0000313" key="1">
    <source>
        <dbReference type="EMBL" id="CAH2096227.1"/>
    </source>
</evidence>
<name>A0AAU9UDQ5_EUPED</name>
<dbReference type="AlphaFoldDB" id="A0AAU9UDQ5"/>
<reference evidence="1" key="1">
    <citation type="submission" date="2022-03" db="EMBL/GenBank/DDBJ databases">
        <authorList>
            <person name="Tunstrom K."/>
        </authorList>
    </citation>
    <scope>NUCLEOTIDE SEQUENCE</scope>
</reference>
<keyword evidence="2" id="KW-1185">Reference proteome</keyword>